<name>A0AC61KXU8_9EURY</name>
<sequence length="415" mass="47973">MIDKVEKNVFETILEPVSSFIEEAQKSMQDDSKTYTLSFTAFTTNLLFGIICQIKSIGKLIVEIKTSRVTKEIGLPGASKSMYSEAFCRYNPEIYRKIFGKLLLACNFPAIPEIQQLGRILLIDGSVFPAISNMCWAKYKKNANAVKMHLAFELNRMIPVQFLSTEGNYSEKQFLKDIIEKGVTYICDRGYISFEIFKFICDKQASFIIRGKSNMIYKVKKSLDVNIPVSFLHFFDNIKDSLIIFSNDTKQGVYRIVEFTSMGESYILITNRLDLSTYEIIMLYAYRWQVELFFRFIKRTLKGIHLMSYDPCGIQIQFYLYMIAYLLLLSFKQECEIQKTPASENLSIEEECQATCSNSDNNPQAGRFYVRGLVSLLGGRLKKYWRIGIHWLIAVKNYLLETFNDNIVQNLAAYP</sequence>
<dbReference type="EMBL" id="PQXF01000122">
    <property type="protein sequence ID" value="PXF55694.1"/>
    <property type="molecule type" value="Genomic_DNA"/>
</dbReference>
<proteinExistence type="predicted"/>
<evidence type="ECO:0000313" key="2">
    <source>
        <dbReference type="Proteomes" id="UP000248329"/>
    </source>
</evidence>
<accession>A0AC61KXU8</accession>
<comment type="caution">
    <text evidence="1">The sequence shown here is derived from an EMBL/GenBank/DDBJ whole genome shotgun (WGS) entry which is preliminary data.</text>
</comment>
<reference evidence="1" key="1">
    <citation type="submission" date="2018-01" db="EMBL/GenBank/DDBJ databases">
        <authorList>
            <person name="Krukenberg V."/>
        </authorList>
    </citation>
    <scope>NUCLEOTIDE SEQUENCE</scope>
    <source>
        <strain evidence="1">E20ANME2</strain>
    </source>
</reference>
<evidence type="ECO:0000313" key="1">
    <source>
        <dbReference type="EMBL" id="PXF55694.1"/>
    </source>
</evidence>
<gene>
    <name evidence="1" type="ORF">C4B59_17350</name>
</gene>
<protein>
    <submittedName>
        <fullName evidence="1">Uncharacterized protein</fullName>
    </submittedName>
</protein>
<dbReference type="Proteomes" id="UP000248329">
    <property type="component" value="Unassembled WGS sequence"/>
</dbReference>
<organism evidence="1 2">
    <name type="scientific">Candidatus Methanogaster sp</name>
    <dbReference type="NCBI Taxonomy" id="3386292"/>
    <lineage>
        <taxon>Archaea</taxon>
        <taxon>Methanobacteriati</taxon>
        <taxon>Methanobacteriota</taxon>
        <taxon>Stenosarchaea group</taxon>
        <taxon>Methanomicrobia</taxon>
        <taxon>Methanosarcinales</taxon>
        <taxon>ANME-2 cluster</taxon>
        <taxon>Candidatus Methanogasteraceae</taxon>
        <taxon>Candidatus Methanogaster</taxon>
    </lineage>
</organism>